<evidence type="ECO:0000256" key="3">
    <source>
        <dbReference type="ARBA" id="ARBA00022448"/>
    </source>
</evidence>
<keyword evidence="8" id="KW-0625">Polysaccharide transport</keyword>
<comment type="subcellular location">
    <subcellularLocation>
        <location evidence="1">Cell outer membrane</location>
        <topology evidence="1">Multi-pass membrane protein</topology>
    </subcellularLocation>
</comment>
<evidence type="ECO:0000256" key="11">
    <source>
        <dbReference type="ARBA" id="ARBA00023136"/>
    </source>
</evidence>
<keyword evidence="9" id="KW-0406">Ion transport</keyword>
<keyword evidence="4" id="KW-1134">Transmembrane beta strand</keyword>
<comment type="similarity">
    <text evidence="2">Belongs to the BexD/CtrA/VexA family.</text>
</comment>
<evidence type="ECO:0000313" key="17">
    <source>
        <dbReference type="EMBL" id="RNA61981.1"/>
    </source>
</evidence>
<name>A0A3M7TEN8_9FLAO</name>
<dbReference type="GO" id="GO:0015288">
    <property type="term" value="F:porin activity"/>
    <property type="evidence" value="ECO:0007669"/>
    <property type="project" value="UniProtKB-KW"/>
</dbReference>
<dbReference type="AlphaFoldDB" id="A0A3M7TEN8"/>
<dbReference type="Proteomes" id="UP000278775">
    <property type="component" value="Unassembled WGS sequence"/>
</dbReference>
<dbReference type="PROSITE" id="PS51257">
    <property type="entry name" value="PROKAR_LIPOPROTEIN"/>
    <property type="match status" value="1"/>
</dbReference>
<keyword evidence="13" id="KW-0998">Cell outer membrane</keyword>
<keyword evidence="14" id="KW-0449">Lipoprotein</keyword>
<evidence type="ECO:0000256" key="4">
    <source>
        <dbReference type="ARBA" id="ARBA00022452"/>
    </source>
</evidence>
<evidence type="ECO:0000256" key="2">
    <source>
        <dbReference type="ARBA" id="ARBA00009450"/>
    </source>
</evidence>
<dbReference type="InterPro" id="IPR054765">
    <property type="entry name" value="SLBB_dom"/>
</dbReference>
<evidence type="ECO:0000256" key="10">
    <source>
        <dbReference type="ARBA" id="ARBA00023114"/>
    </source>
</evidence>
<evidence type="ECO:0000256" key="9">
    <source>
        <dbReference type="ARBA" id="ARBA00023065"/>
    </source>
</evidence>
<keyword evidence="12" id="KW-0564">Palmitate</keyword>
<comment type="caution">
    <text evidence="17">The sequence shown here is derived from an EMBL/GenBank/DDBJ whole genome shotgun (WGS) entry which is preliminary data.</text>
</comment>
<keyword evidence="7" id="KW-0732">Signal</keyword>
<dbReference type="GO" id="GO:0006811">
    <property type="term" value="P:monoatomic ion transport"/>
    <property type="evidence" value="ECO:0007669"/>
    <property type="project" value="UniProtKB-KW"/>
</dbReference>
<evidence type="ECO:0000256" key="5">
    <source>
        <dbReference type="ARBA" id="ARBA00022597"/>
    </source>
</evidence>
<dbReference type="InterPro" id="IPR003715">
    <property type="entry name" value="Poly_export_N"/>
</dbReference>
<dbReference type="Pfam" id="PF22461">
    <property type="entry name" value="SLBB_2"/>
    <property type="match status" value="1"/>
</dbReference>
<dbReference type="GO" id="GO:0015159">
    <property type="term" value="F:polysaccharide transmembrane transporter activity"/>
    <property type="evidence" value="ECO:0007669"/>
    <property type="project" value="InterPro"/>
</dbReference>
<evidence type="ECO:0000313" key="18">
    <source>
        <dbReference type="Proteomes" id="UP000278775"/>
    </source>
</evidence>
<protein>
    <submittedName>
        <fullName evidence="17">Polysaccharide export protein</fullName>
    </submittedName>
</protein>
<dbReference type="Gene3D" id="3.30.1950.10">
    <property type="entry name" value="wza like domain"/>
    <property type="match status" value="1"/>
</dbReference>
<dbReference type="GO" id="GO:0009279">
    <property type="term" value="C:cell outer membrane"/>
    <property type="evidence" value="ECO:0007669"/>
    <property type="project" value="UniProtKB-SubCell"/>
</dbReference>
<accession>A0A3M7TEN8</accession>
<dbReference type="Pfam" id="PF02563">
    <property type="entry name" value="Poly_export"/>
    <property type="match status" value="1"/>
</dbReference>
<feature type="domain" description="SLBB" evidence="16">
    <location>
        <begin position="131"/>
        <end position="211"/>
    </location>
</feature>
<evidence type="ECO:0000256" key="8">
    <source>
        <dbReference type="ARBA" id="ARBA00023047"/>
    </source>
</evidence>
<keyword evidence="3" id="KW-0813">Transport</keyword>
<dbReference type="PANTHER" id="PTHR33619:SF3">
    <property type="entry name" value="POLYSACCHARIDE EXPORT PROTEIN GFCE-RELATED"/>
    <property type="match status" value="1"/>
</dbReference>
<proteinExistence type="inferred from homology"/>
<evidence type="ECO:0000259" key="16">
    <source>
        <dbReference type="Pfam" id="PF22461"/>
    </source>
</evidence>
<evidence type="ECO:0000256" key="1">
    <source>
        <dbReference type="ARBA" id="ARBA00004571"/>
    </source>
</evidence>
<dbReference type="PANTHER" id="PTHR33619">
    <property type="entry name" value="POLYSACCHARIDE EXPORT PROTEIN GFCE-RELATED"/>
    <property type="match status" value="1"/>
</dbReference>
<keyword evidence="6" id="KW-0812">Transmembrane</keyword>
<evidence type="ECO:0000256" key="12">
    <source>
        <dbReference type="ARBA" id="ARBA00023139"/>
    </source>
</evidence>
<dbReference type="EMBL" id="QWIU01000002">
    <property type="protein sequence ID" value="RNA61981.1"/>
    <property type="molecule type" value="Genomic_DNA"/>
</dbReference>
<keyword evidence="5" id="KW-0762">Sugar transport</keyword>
<dbReference type="InterPro" id="IPR049712">
    <property type="entry name" value="Poly_export"/>
</dbReference>
<dbReference type="OrthoDB" id="662756at2"/>
<reference evidence="17 18" key="1">
    <citation type="submission" date="2018-08" db="EMBL/GenBank/DDBJ databases">
        <title>Chryseobacterium nematophagum: a novel matrix digesting pathogen of nematodes.</title>
        <authorList>
            <person name="Page A."/>
            <person name="Roberts M."/>
            <person name="Felix M.-A."/>
            <person name="Weir W."/>
        </authorList>
    </citation>
    <scope>NUCLEOTIDE SEQUENCE [LARGE SCALE GENOMIC DNA]</scope>
    <source>
        <strain evidence="17 18">JUb129</strain>
    </source>
</reference>
<organism evidence="17 18">
    <name type="scientific">Chryseobacterium nematophagum</name>
    <dbReference type="NCBI Taxonomy" id="2305228"/>
    <lineage>
        <taxon>Bacteria</taxon>
        <taxon>Pseudomonadati</taxon>
        <taxon>Bacteroidota</taxon>
        <taxon>Flavobacteriia</taxon>
        <taxon>Flavobacteriales</taxon>
        <taxon>Weeksellaceae</taxon>
        <taxon>Chryseobacterium group</taxon>
        <taxon>Chryseobacterium</taxon>
    </lineage>
</organism>
<feature type="domain" description="Polysaccharide export protein N-terminal" evidence="15">
    <location>
        <begin position="40"/>
        <end position="128"/>
    </location>
</feature>
<dbReference type="RefSeq" id="WP_122636084.1">
    <property type="nucleotide sequence ID" value="NZ_QWIU01000002.1"/>
</dbReference>
<keyword evidence="11" id="KW-0472">Membrane</keyword>
<evidence type="ECO:0000256" key="13">
    <source>
        <dbReference type="ARBA" id="ARBA00023237"/>
    </source>
</evidence>
<sequence length="243" mass="27571">MIKKIAITFLFTFLLLSCKTYNVLEEQHPSQIVEDFKFDPSYEYHIRKDDKITLSVWGQDDLSVGSVYGIYNSNEVYGKWLLVDIKGNIEIPKLGTTYVQGKTVAELKEEIKTKLKKWLVNPIVDLKILNKEIVVLGEVRNPATIQVDKDHNTLLELISKAGGFEMYANLKSVKILRQEGENVRVTNIDLTQMKDIPNQNIMLHPGDYIIVPSKKSKDFDKRISTIIPFATVASAAAILMGQL</sequence>
<evidence type="ECO:0000256" key="14">
    <source>
        <dbReference type="ARBA" id="ARBA00023288"/>
    </source>
</evidence>
<evidence type="ECO:0000259" key="15">
    <source>
        <dbReference type="Pfam" id="PF02563"/>
    </source>
</evidence>
<evidence type="ECO:0000256" key="6">
    <source>
        <dbReference type="ARBA" id="ARBA00022692"/>
    </source>
</evidence>
<gene>
    <name evidence="17" type="ORF">D1631_08550</name>
</gene>
<keyword evidence="10" id="KW-0626">Porin</keyword>
<dbReference type="GO" id="GO:0046930">
    <property type="term" value="C:pore complex"/>
    <property type="evidence" value="ECO:0007669"/>
    <property type="project" value="UniProtKB-KW"/>
</dbReference>
<dbReference type="Gene3D" id="3.10.560.10">
    <property type="entry name" value="Outer membrane lipoprotein wza domain like"/>
    <property type="match status" value="1"/>
</dbReference>
<evidence type="ECO:0000256" key="7">
    <source>
        <dbReference type="ARBA" id="ARBA00022729"/>
    </source>
</evidence>